<accession>A0A8J6BYH5</accession>
<comment type="caution">
    <text evidence="1">The sequence shown here is derived from an EMBL/GenBank/DDBJ whole genome shotgun (WGS) entry which is preliminary data.</text>
</comment>
<keyword evidence="2" id="KW-1185">Reference proteome</keyword>
<dbReference type="AlphaFoldDB" id="A0A8J6BYH5"/>
<dbReference type="Proteomes" id="UP000729402">
    <property type="component" value="Unassembled WGS sequence"/>
</dbReference>
<reference evidence="1" key="1">
    <citation type="journal article" date="2021" name="bioRxiv">
        <title>Whole Genome Assembly and Annotation of Northern Wild Rice, Zizania palustris L., Supports a Whole Genome Duplication in the Zizania Genus.</title>
        <authorList>
            <person name="Haas M."/>
            <person name="Kono T."/>
            <person name="Macchietto M."/>
            <person name="Millas R."/>
            <person name="McGilp L."/>
            <person name="Shao M."/>
            <person name="Duquette J."/>
            <person name="Hirsch C.N."/>
            <person name="Kimball J."/>
        </authorList>
    </citation>
    <scope>NUCLEOTIDE SEQUENCE</scope>
    <source>
        <tissue evidence="1">Fresh leaf tissue</tissue>
    </source>
</reference>
<proteinExistence type="predicted"/>
<name>A0A8J6BYH5_ZIZPA</name>
<dbReference type="EMBL" id="JAAALK010000079">
    <property type="protein sequence ID" value="KAG8096625.1"/>
    <property type="molecule type" value="Genomic_DNA"/>
</dbReference>
<reference evidence="1" key="2">
    <citation type="submission" date="2021-02" db="EMBL/GenBank/DDBJ databases">
        <authorList>
            <person name="Kimball J.A."/>
            <person name="Haas M.W."/>
            <person name="Macchietto M."/>
            <person name="Kono T."/>
            <person name="Duquette J."/>
            <person name="Shao M."/>
        </authorList>
    </citation>
    <scope>NUCLEOTIDE SEQUENCE</scope>
    <source>
        <tissue evidence="1">Fresh leaf tissue</tissue>
    </source>
</reference>
<gene>
    <name evidence="1" type="ORF">GUJ93_ZPchr0013g34350</name>
</gene>
<dbReference type="OrthoDB" id="694475at2759"/>
<organism evidence="1 2">
    <name type="scientific">Zizania palustris</name>
    <name type="common">Northern wild rice</name>
    <dbReference type="NCBI Taxonomy" id="103762"/>
    <lineage>
        <taxon>Eukaryota</taxon>
        <taxon>Viridiplantae</taxon>
        <taxon>Streptophyta</taxon>
        <taxon>Embryophyta</taxon>
        <taxon>Tracheophyta</taxon>
        <taxon>Spermatophyta</taxon>
        <taxon>Magnoliopsida</taxon>
        <taxon>Liliopsida</taxon>
        <taxon>Poales</taxon>
        <taxon>Poaceae</taxon>
        <taxon>BOP clade</taxon>
        <taxon>Oryzoideae</taxon>
        <taxon>Oryzeae</taxon>
        <taxon>Zizaniinae</taxon>
        <taxon>Zizania</taxon>
    </lineage>
</organism>
<protein>
    <submittedName>
        <fullName evidence="1">Uncharacterized protein</fullName>
    </submittedName>
</protein>
<evidence type="ECO:0000313" key="2">
    <source>
        <dbReference type="Proteomes" id="UP000729402"/>
    </source>
</evidence>
<evidence type="ECO:0000313" key="1">
    <source>
        <dbReference type="EMBL" id="KAG8096625.1"/>
    </source>
</evidence>
<sequence>MPMNRLVGELELRPPMADASFHGLVGWFTMIPNSTPMCFGAWCLATSRIDDCIRVLSFSSIIKCAGVRVCFSRWSRLSGAKSKELPYLSKIGIDGFSAHAWDLPLVKQLLNVLECQLVELLPVADEVGLDMLVWVSDPNRIPKGLELIFPDPEAMAMLHASSVGMDVNILDNAPSATPLVPPAMKCGMAYNLIVHVMEVVDPLPLTTMILT</sequence>